<comment type="caution">
    <text evidence="2">The sequence shown here is derived from an EMBL/GenBank/DDBJ whole genome shotgun (WGS) entry which is preliminary data.</text>
</comment>
<proteinExistence type="predicted"/>
<protein>
    <submittedName>
        <fullName evidence="2">T9SS type A sorting domain-containing protein</fullName>
    </submittedName>
</protein>
<dbReference type="PROSITE" id="PS50835">
    <property type="entry name" value="IG_LIKE"/>
    <property type="match status" value="1"/>
</dbReference>
<dbReference type="AlphaFoldDB" id="A0A927GKL4"/>
<dbReference type="InterPro" id="IPR044023">
    <property type="entry name" value="Ig_7"/>
</dbReference>
<evidence type="ECO:0000259" key="1">
    <source>
        <dbReference type="PROSITE" id="PS50835"/>
    </source>
</evidence>
<dbReference type="Pfam" id="PF19081">
    <property type="entry name" value="Ig_7"/>
    <property type="match status" value="1"/>
</dbReference>
<dbReference type="Proteomes" id="UP000612233">
    <property type="component" value="Unassembled WGS sequence"/>
</dbReference>
<feature type="domain" description="Ig-like" evidence="1">
    <location>
        <begin position="286"/>
        <end position="391"/>
    </location>
</feature>
<evidence type="ECO:0000313" key="2">
    <source>
        <dbReference type="EMBL" id="MBD2769256.1"/>
    </source>
</evidence>
<name>A0A927GKL4_9BACT</name>
<dbReference type="RefSeq" id="WP_191006070.1">
    <property type="nucleotide sequence ID" value="NZ_JACXAD010000018.1"/>
</dbReference>
<keyword evidence="3" id="KW-1185">Reference proteome</keyword>
<reference evidence="2" key="1">
    <citation type="submission" date="2020-09" db="EMBL/GenBank/DDBJ databases">
        <authorList>
            <person name="Kim M.K."/>
        </authorList>
    </citation>
    <scope>NUCLEOTIDE SEQUENCE</scope>
    <source>
        <strain evidence="2">BT664</strain>
    </source>
</reference>
<gene>
    <name evidence="2" type="ORF">IC235_15295</name>
</gene>
<evidence type="ECO:0000313" key="3">
    <source>
        <dbReference type="Proteomes" id="UP000612233"/>
    </source>
</evidence>
<dbReference type="InterPro" id="IPR007110">
    <property type="entry name" value="Ig-like_dom"/>
</dbReference>
<organism evidence="2 3">
    <name type="scientific">Hymenobacter montanus</name>
    <dbReference type="NCBI Taxonomy" id="2771359"/>
    <lineage>
        <taxon>Bacteria</taxon>
        <taxon>Pseudomonadati</taxon>
        <taxon>Bacteroidota</taxon>
        <taxon>Cytophagia</taxon>
        <taxon>Cytophagales</taxon>
        <taxon>Hymenobacteraceae</taxon>
        <taxon>Hymenobacter</taxon>
    </lineage>
</organism>
<dbReference type="EMBL" id="JACXAD010000018">
    <property type="protein sequence ID" value="MBD2769256.1"/>
    <property type="molecule type" value="Genomic_DNA"/>
</dbReference>
<accession>A0A927GKL4</accession>
<sequence>MAMPFVGVGQNCSNQITVSYYDANGTLTSQSINNGQSGTSVSICPTAGAVYSFDASSTSDGTLTWARVITKSAVNPAQDVVQVLATGVFVAPQTLRLNTSFSTATQFRVSSDPNKCGGNKIGYAYLTFTPALTLTSNAPVTGVCSGGAVTLTASGSSSYTWSANGTLIPNQTSATLTVSPTVTTTYTVSGTTSCGTSSQQITVLVKDVTISPSAPVICAGQTTRLTASYGGSSATYIWSIKGQASPLSASASVDVSPTTTTTYQVVANTADCATIIKEVTVTVGAPTVSVTPGTATICAGSSTTLRAISNNPNATFSWSPATGLSATSGATVTASPTVNTTYTVTATTPCGTVSASVPVTVTTTATFAVDPTASTTCSGSSATFTASSNISNATYAWYRTANLGTIISTAPTLTVAPTTTTSYRVITTTSCGNNSRDVTVTVNPLPTINVTPSSATIKRGESVILTASGASTYTWSPSTGLNTTSGATVVASPTTTTTYFVIGATSTTPACSNSTQVTITVTQPLPVQLLAFAARRTGSKALLTWTTASELNSAFFAVERSKNGVDFAPLAQVPAAGTSAQTIAYAFTDLAPLKELAYYRLRQVDRDGTSTYSPLAALAAPPAADWLLATDAPQQFLIQAPLDAASRLTVLDLLGRPLFSQALSPEQPQVTLPNLPTGVYLFRLTTQHARLTVRQALSAAY</sequence>